<dbReference type="PANTHER" id="PTHR42973:SF39">
    <property type="entry name" value="FAD-BINDING PCMH-TYPE DOMAIN-CONTAINING PROTEIN"/>
    <property type="match status" value="1"/>
</dbReference>
<accession>A0A7Y9I9I0</accession>
<dbReference type="Gene3D" id="3.30.465.10">
    <property type="match status" value="1"/>
</dbReference>
<comment type="cofactor">
    <cofactor evidence="1">
        <name>FAD</name>
        <dbReference type="ChEBI" id="CHEBI:57692"/>
    </cofactor>
</comment>
<gene>
    <name evidence="7" type="ORF">BKA15_004069</name>
</gene>
<dbReference type="SUPFAM" id="SSF56176">
    <property type="entry name" value="FAD-binding/transporter-associated domain-like"/>
    <property type="match status" value="1"/>
</dbReference>
<name>A0A7Y9I9I0_9ACTN</name>
<protein>
    <submittedName>
        <fullName evidence="7">FAD/FMN-containing dehydrogenase</fullName>
    </submittedName>
</protein>
<dbReference type="Gene3D" id="3.30.43.10">
    <property type="entry name" value="Uridine Diphospho-n-acetylenolpyruvylglucosamine Reductase, domain 2"/>
    <property type="match status" value="1"/>
</dbReference>
<evidence type="ECO:0000256" key="3">
    <source>
        <dbReference type="ARBA" id="ARBA00022630"/>
    </source>
</evidence>
<sequence>MSLSPTVTKLQDQLDGMVLTPETPGYDRARTVWNAMVDRRPRLIVRCANPADVETAIRYAREHDLELGIRCGGHSIVGHAIPEGGLVVDLTPMNEVTVDPARRRAWVEGGALLGALDRAGEPHGLATTAGNVSHTGVGGLTLGGGMGWLARQHGLTCDNVISFEVITADGRIVRASETEHPDLYWGLRGGGGNFGVVTTFEFQLHPVPDQTVQVLLTFPLDRAVDAFRGWRELALTAPRQATPTAWVGDVDGVPQVVLGFVWVGALTGYDELLADLRSIGRPLAEQVQRKSYLELQQQDDYDLEAPSQRRYWKGQYCTELSDEAIEAFIRRGTADGTGAGLPYASFQVYGGAIADVPDEATAFSQRDAFVEFVGAARWTDPAEDEDRIAAARRYGAAMAPFASGAYVNALTDEGAGGVRQAYGAAKLAKLQALKATWDPDNVFHLNHNIAPAAGPAVP</sequence>
<evidence type="ECO:0000259" key="6">
    <source>
        <dbReference type="PROSITE" id="PS51387"/>
    </source>
</evidence>
<dbReference type="Pfam" id="PF01565">
    <property type="entry name" value="FAD_binding_4"/>
    <property type="match status" value="1"/>
</dbReference>
<comment type="caution">
    <text evidence="7">The sequence shown here is derived from an EMBL/GenBank/DDBJ whole genome shotgun (WGS) entry which is preliminary data.</text>
</comment>
<feature type="domain" description="FAD-binding PCMH-type" evidence="6">
    <location>
        <begin position="37"/>
        <end position="207"/>
    </location>
</feature>
<keyword evidence="3" id="KW-0285">Flavoprotein</keyword>
<dbReference type="EMBL" id="JACCBU010000001">
    <property type="protein sequence ID" value="NYE72740.1"/>
    <property type="molecule type" value="Genomic_DNA"/>
</dbReference>
<keyword evidence="4" id="KW-0274">FAD</keyword>
<dbReference type="InterPro" id="IPR016166">
    <property type="entry name" value="FAD-bd_PCMH"/>
</dbReference>
<reference evidence="7 8" key="1">
    <citation type="submission" date="2020-07" db="EMBL/GenBank/DDBJ databases">
        <title>Sequencing the genomes of 1000 actinobacteria strains.</title>
        <authorList>
            <person name="Klenk H.-P."/>
        </authorList>
    </citation>
    <scope>NUCLEOTIDE SEQUENCE [LARGE SCALE GENOMIC DNA]</scope>
    <source>
        <strain evidence="7 8">DSM 22083</strain>
    </source>
</reference>
<dbReference type="InterPro" id="IPR050416">
    <property type="entry name" value="FAD-linked_Oxidoreductase"/>
</dbReference>
<dbReference type="PANTHER" id="PTHR42973">
    <property type="entry name" value="BINDING OXIDOREDUCTASE, PUTATIVE (AFU_ORTHOLOGUE AFUA_1G17690)-RELATED"/>
    <property type="match status" value="1"/>
</dbReference>
<dbReference type="GO" id="GO:0071949">
    <property type="term" value="F:FAD binding"/>
    <property type="evidence" value="ECO:0007669"/>
    <property type="project" value="InterPro"/>
</dbReference>
<dbReference type="PROSITE" id="PS51387">
    <property type="entry name" value="FAD_PCMH"/>
    <property type="match status" value="1"/>
</dbReference>
<dbReference type="InterPro" id="IPR012951">
    <property type="entry name" value="BBE"/>
</dbReference>
<evidence type="ECO:0000313" key="8">
    <source>
        <dbReference type="Proteomes" id="UP000569914"/>
    </source>
</evidence>
<dbReference type="InterPro" id="IPR036318">
    <property type="entry name" value="FAD-bd_PCMH-like_sf"/>
</dbReference>
<dbReference type="InterPro" id="IPR006094">
    <property type="entry name" value="Oxid_FAD_bind_N"/>
</dbReference>
<dbReference type="InterPro" id="IPR016169">
    <property type="entry name" value="FAD-bd_PCMH_sub2"/>
</dbReference>
<dbReference type="Pfam" id="PF08031">
    <property type="entry name" value="BBE"/>
    <property type="match status" value="1"/>
</dbReference>
<evidence type="ECO:0000313" key="7">
    <source>
        <dbReference type="EMBL" id="NYE72740.1"/>
    </source>
</evidence>
<dbReference type="InterPro" id="IPR016167">
    <property type="entry name" value="FAD-bd_PCMH_sub1"/>
</dbReference>
<proteinExistence type="inferred from homology"/>
<evidence type="ECO:0000256" key="4">
    <source>
        <dbReference type="ARBA" id="ARBA00022827"/>
    </source>
</evidence>
<dbReference type="GO" id="GO:0016491">
    <property type="term" value="F:oxidoreductase activity"/>
    <property type="evidence" value="ECO:0007669"/>
    <property type="project" value="UniProtKB-KW"/>
</dbReference>
<dbReference type="RefSeq" id="WP_179753742.1">
    <property type="nucleotide sequence ID" value="NZ_JACCBU010000001.1"/>
</dbReference>
<dbReference type="Proteomes" id="UP000569914">
    <property type="component" value="Unassembled WGS sequence"/>
</dbReference>
<comment type="similarity">
    <text evidence="2">Belongs to the oxygen-dependent FAD-linked oxidoreductase family.</text>
</comment>
<keyword evidence="5" id="KW-0560">Oxidoreductase</keyword>
<evidence type="ECO:0000256" key="2">
    <source>
        <dbReference type="ARBA" id="ARBA00005466"/>
    </source>
</evidence>
<evidence type="ECO:0000256" key="1">
    <source>
        <dbReference type="ARBA" id="ARBA00001974"/>
    </source>
</evidence>
<keyword evidence="8" id="KW-1185">Reference proteome</keyword>
<evidence type="ECO:0000256" key="5">
    <source>
        <dbReference type="ARBA" id="ARBA00023002"/>
    </source>
</evidence>
<organism evidence="7 8">
    <name type="scientific">Microlunatus parietis</name>
    <dbReference type="NCBI Taxonomy" id="682979"/>
    <lineage>
        <taxon>Bacteria</taxon>
        <taxon>Bacillati</taxon>
        <taxon>Actinomycetota</taxon>
        <taxon>Actinomycetes</taxon>
        <taxon>Propionibacteriales</taxon>
        <taxon>Propionibacteriaceae</taxon>
        <taxon>Microlunatus</taxon>
    </lineage>
</organism>
<dbReference type="Gene3D" id="3.40.462.20">
    <property type="match status" value="1"/>
</dbReference>
<dbReference type="AlphaFoldDB" id="A0A7Y9I9I0"/>